<dbReference type="KEGG" id="mnt:21402858"/>
<dbReference type="PANTHER" id="PTHR36757">
    <property type="entry name" value="BNAANNG22500D PROTEIN"/>
    <property type="match status" value="1"/>
</dbReference>
<dbReference type="PANTHER" id="PTHR36757:SF4">
    <property type="entry name" value="DUF4005 DOMAIN-CONTAINING PROTEIN"/>
    <property type="match status" value="1"/>
</dbReference>
<feature type="compositionally biased region" description="Polar residues" evidence="1">
    <location>
        <begin position="1"/>
        <end position="17"/>
    </location>
</feature>
<dbReference type="OrthoDB" id="1106808at2759"/>
<feature type="region of interest" description="Disordered" evidence="1">
    <location>
        <begin position="162"/>
        <end position="214"/>
    </location>
</feature>
<feature type="region of interest" description="Disordered" evidence="1">
    <location>
        <begin position="1"/>
        <end position="29"/>
    </location>
</feature>
<organism evidence="2 3">
    <name type="scientific">Morus notabilis</name>
    <dbReference type="NCBI Taxonomy" id="981085"/>
    <lineage>
        <taxon>Eukaryota</taxon>
        <taxon>Viridiplantae</taxon>
        <taxon>Streptophyta</taxon>
        <taxon>Embryophyta</taxon>
        <taxon>Tracheophyta</taxon>
        <taxon>Spermatophyta</taxon>
        <taxon>Magnoliopsida</taxon>
        <taxon>eudicotyledons</taxon>
        <taxon>Gunneridae</taxon>
        <taxon>Pentapetalae</taxon>
        <taxon>rosids</taxon>
        <taxon>fabids</taxon>
        <taxon>Rosales</taxon>
        <taxon>Moraceae</taxon>
        <taxon>Moreae</taxon>
        <taxon>Morus</taxon>
    </lineage>
</organism>
<gene>
    <name evidence="2" type="ORF">L484_019943</name>
</gene>
<keyword evidence="3" id="KW-1185">Reference proteome</keyword>
<sequence>MCSETSPPRLSFSSDLGQTDVRPLQDHRRRDTSLLDMNCDFEFSISSCSQHESSSADELFSHGIILPIRPRERVNSNFAPSKETKQERDQNSLPPLPNYAENSKRETHKETTVVCPDHLVGQTNKPQSKSFWGSFKRSSSLNCENKRTSLLCSLPLLSRSNSTGSVPIQKRNSYKEVHNKNSNWQKQPLISRSSSSSSSSISNPYSVQQKPPLKKNYGGSYGNSVRIIPVINVPPPYIPKGTAKLFGLGSFLQHGKDRKSKK</sequence>
<proteinExistence type="predicted"/>
<name>W9RJK8_9ROSA</name>
<dbReference type="Proteomes" id="UP000030645">
    <property type="component" value="Unassembled WGS sequence"/>
</dbReference>
<evidence type="ECO:0000313" key="3">
    <source>
        <dbReference type="Proteomes" id="UP000030645"/>
    </source>
</evidence>
<dbReference type="eggNOG" id="ENOG502RZ5W">
    <property type="taxonomic scope" value="Eukaryota"/>
</dbReference>
<dbReference type="EMBL" id="KE344319">
    <property type="protein sequence ID" value="EXB56898.1"/>
    <property type="molecule type" value="Genomic_DNA"/>
</dbReference>
<reference evidence="3" key="1">
    <citation type="submission" date="2013-01" db="EMBL/GenBank/DDBJ databases">
        <title>Draft Genome Sequence of a Mulberry Tree, Morus notabilis C.K. Schneid.</title>
        <authorList>
            <person name="He N."/>
            <person name="Zhao S."/>
        </authorList>
    </citation>
    <scope>NUCLEOTIDE SEQUENCE</scope>
</reference>
<feature type="region of interest" description="Disordered" evidence="1">
    <location>
        <begin position="71"/>
        <end position="109"/>
    </location>
</feature>
<dbReference type="AlphaFoldDB" id="W9RJK8"/>
<protein>
    <submittedName>
        <fullName evidence="2">Uncharacterized protein</fullName>
    </submittedName>
</protein>
<accession>W9RJK8</accession>
<feature type="compositionally biased region" description="Low complexity" evidence="1">
    <location>
        <begin position="190"/>
        <end position="202"/>
    </location>
</feature>
<evidence type="ECO:0000313" key="2">
    <source>
        <dbReference type="EMBL" id="EXB56898.1"/>
    </source>
</evidence>
<evidence type="ECO:0000256" key="1">
    <source>
        <dbReference type="SAM" id="MobiDB-lite"/>
    </source>
</evidence>